<accession>A0ABQ7FWC0</accession>
<evidence type="ECO:0000313" key="1">
    <source>
        <dbReference type="EMBL" id="KAF5826512.1"/>
    </source>
</evidence>
<reference evidence="1" key="1">
    <citation type="submission" date="2017-08" db="EMBL/GenBank/DDBJ databases">
        <authorList>
            <person name="Polle J.E."/>
            <person name="Barry K."/>
            <person name="Cushman J."/>
            <person name="Schmutz J."/>
            <person name="Tran D."/>
            <person name="Hathwaick L.T."/>
            <person name="Yim W.C."/>
            <person name="Jenkins J."/>
            <person name="Mckie-Krisberg Z.M."/>
            <person name="Prochnik S."/>
            <person name="Lindquist E."/>
            <person name="Dockter R.B."/>
            <person name="Adam C."/>
            <person name="Molina H."/>
            <person name="Bunkerborg J."/>
            <person name="Jin E."/>
            <person name="Buchheim M."/>
            <person name="Magnuson J."/>
        </authorList>
    </citation>
    <scope>NUCLEOTIDE SEQUENCE</scope>
    <source>
        <strain evidence="1">CCAP 19/18</strain>
    </source>
</reference>
<sequence>MLALSEDPTLGLKAVWLLRHRPESAVFIAASHSTDTMFELLRLGRSATGTELHHGQRMAPLPIAVLHHHAHVAEYLCSREDVRADEFSLSKTLFFFCLFEALRLLGGRAVAARPGCKRECKCGRQLPGSKCFAYSNPSWEWCSCPVALVAWC</sequence>
<comment type="caution">
    <text evidence="1">The sequence shown here is derived from an EMBL/GenBank/DDBJ whole genome shotgun (WGS) entry which is preliminary data.</text>
</comment>
<keyword evidence="2" id="KW-1185">Reference proteome</keyword>
<organism evidence="1 2">
    <name type="scientific">Dunaliella salina</name>
    <name type="common">Green alga</name>
    <name type="synonym">Protococcus salinus</name>
    <dbReference type="NCBI Taxonomy" id="3046"/>
    <lineage>
        <taxon>Eukaryota</taxon>
        <taxon>Viridiplantae</taxon>
        <taxon>Chlorophyta</taxon>
        <taxon>core chlorophytes</taxon>
        <taxon>Chlorophyceae</taxon>
        <taxon>CS clade</taxon>
        <taxon>Chlamydomonadales</taxon>
        <taxon>Dunaliellaceae</taxon>
        <taxon>Dunaliella</taxon>
    </lineage>
</organism>
<protein>
    <submittedName>
        <fullName evidence="1">Uncharacterized protein</fullName>
    </submittedName>
</protein>
<gene>
    <name evidence="1" type="ORF">DUNSADRAFT_2870</name>
</gene>
<dbReference type="EMBL" id="MU070869">
    <property type="protein sequence ID" value="KAF5826512.1"/>
    <property type="molecule type" value="Genomic_DNA"/>
</dbReference>
<evidence type="ECO:0000313" key="2">
    <source>
        <dbReference type="Proteomes" id="UP000815325"/>
    </source>
</evidence>
<proteinExistence type="predicted"/>
<dbReference type="Proteomes" id="UP000815325">
    <property type="component" value="Unassembled WGS sequence"/>
</dbReference>
<name>A0ABQ7FWC0_DUNSA</name>